<evidence type="ECO:0000256" key="2">
    <source>
        <dbReference type="ARBA" id="ARBA00022723"/>
    </source>
</evidence>
<dbReference type="GO" id="GO:0016491">
    <property type="term" value="F:oxidoreductase activity"/>
    <property type="evidence" value="ECO:0007669"/>
    <property type="project" value="UniProtKB-KW"/>
</dbReference>
<feature type="domain" description="Plastocyanin-like" evidence="4">
    <location>
        <begin position="1"/>
        <end position="82"/>
    </location>
</feature>
<organism evidence="6 7">
    <name type="scientific">Lasiosphaeria hispida</name>
    <dbReference type="NCBI Taxonomy" id="260671"/>
    <lineage>
        <taxon>Eukaryota</taxon>
        <taxon>Fungi</taxon>
        <taxon>Dikarya</taxon>
        <taxon>Ascomycota</taxon>
        <taxon>Pezizomycotina</taxon>
        <taxon>Sordariomycetes</taxon>
        <taxon>Sordariomycetidae</taxon>
        <taxon>Sordariales</taxon>
        <taxon>Lasiosphaeriaceae</taxon>
        <taxon>Lasiosphaeria</taxon>
    </lineage>
</organism>
<feature type="non-terminal residue" evidence="6">
    <location>
        <position position="1"/>
    </location>
</feature>
<proteinExistence type="inferred from homology"/>
<reference evidence="6" key="2">
    <citation type="submission" date="2023-06" db="EMBL/GenBank/DDBJ databases">
        <authorList>
            <consortium name="Lawrence Berkeley National Laboratory"/>
            <person name="Haridas S."/>
            <person name="Hensen N."/>
            <person name="Bonometti L."/>
            <person name="Westerberg I."/>
            <person name="Brannstrom I.O."/>
            <person name="Guillou S."/>
            <person name="Cros-Aarteil S."/>
            <person name="Calhoun S."/>
            <person name="Kuo A."/>
            <person name="Mondo S."/>
            <person name="Pangilinan J."/>
            <person name="Riley R."/>
            <person name="Labutti K."/>
            <person name="Andreopoulos B."/>
            <person name="Lipzen A."/>
            <person name="Chen C."/>
            <person name="Yanf M."/>
            <person name="Daum C."/>
            <person name="Ng V."/>
            <person name="Clum A."/>
            <person name="Steindorff A."/>
            <person name="Ohm R."/>
            <person name="Martin F."/>
            <person name="Silar P."/>
            <person name="Natvig D."/>
            <person name="Lalanne C."/>
            <person name="Gautier V."/>
            <person name="Ament-Velasquez S.L."/>
            <person name="Kruys A."/>
            <person name="Hutchinson M.I."/>
            <person name="Powell A.J."/>
            <person name="Barry K."/>
            <person name="Miller A.N."/>
            <person name="Grigoriev I.V."/>
            <person name="Debuchy R."/>
            <person name="Gladieux P."/>
            <person name="Thoren M.H."/>
            <person name="Johannesson H."/>
        </authorList>
    </citation>
    <scope>NUCLEOTIDE SEQUENCE</scope>
    <source>
        <strain evidence="6">CBS 955.72</strain>
    </source>
</reference>
<evidence type="ECO:0000256" key="1">
    <source>
        <dbReference type="ARBA" id="ARBA00010609"/>
    </source>
</evidence>
<dbReference type="InterPro" id="IPR008972">
    <property type="entry name" value="Cupredoxin"/>
</dbReference>
<dbReference type="Gene3D" id="2.60.40.420">
    <property type="entry name" value="Cupredoxins - blue copper proteins"/>
    <property type="match status" value="2"/>
</dbReference>
<dbReference type="AlphaFoldDB" id="A0AAJ0MH13"/>
<evidence type="ECO:0000259" key="5">
    <source>
        <dbReference type="Pfam" id="PF07731"/>
    </source>
</evidence>
<accession>A0AAJ0MH13</accession>
<keyword evidence="7" id="KW-1185">Reference proteome</keyword>
<dbReference type="PANTHER" id="PTHR11709">
    <property type="entry name" value="MULTI-COPPER OXIDASE"/>
    <property type="match status" value="1"/>
</dbReference>
<keyword evidence="2" id="KW-0479">Metal-binding</keyword>
<feature type="non-terminal residue" evidence="6">
    <location>
        <position position="273"/>
    </location>
</feature>
<feature type="domain" description="Plastocyanin-like" evidence="5">
    <location>
        <begin position="189"/>
        <end position="273"/>
    </location>
</feature>
<dbReference type="Pfam" id="PF07731">
    <property type="entry name" value="Cu-oxidase_2"/>
    <property type="match status" value="1"/>
</dbReference>
<evidence type="ECO:0000256" key="3">
    <source>
        <dbReference type="ARBA" id="ARBA00023002"/>
    </source>
</evidence>
<comment type="similarity">
    <text evidence="1">Belongs to the multicopper oxidase family.</text>
</comment>
<sequence length="273" mass="30163">LSIVSADFVPIYPYPNMSVLIGIGQRYNVIVKADPMANGTTQPLTDNNNYWIRTSVADNCGPGVGVKKGPNYNQTGILRYNSSSTAQPQSKPWNDISLACSDETYTSLRPVVPWIVGDPINNVTRGAGVQHMAMVGGSPVVPIPTFPKPKLAFWNASDGKLKFTPLQINFSNPIFLNLDNTQPWNPLWRSSQRVWLAITADTETNIDAHPIHLHGHDFAILQQAENTPYTAANIRPNRLNPPRRDVVLMPTSGFIIIAFKADNPGSWLMHCHI</sequence>
<dbReference type="Proteomes" id="UP001275084">
    <property type="component" value="Unassembled WGS sequence"/>
</dbReference>
<gene>
    <name evidence="6" type="ORF">B0T25DRAFT_430783</name>
</gene>
<name>A0AAJ0MH13_9PEZI</name>
<keyword evidence="3" id="KW-0560">Oxidoreductase</keyword>
<reference evidence="6" key="1">
    <citation type="journal article" date="2023" name="Mol. Phylogenet. Evol.">
        <title>Genome-scale phylogeny and comparative genomics of the fungal order Sordariales.</title>
        <authorList>
            <person name="Hensen N."/>
            <person name="Bonometti L."/>
            <person name="Westerberg I."/>
            <person name="Brannstrom I.O."/>
            <person name="Guillou S."/>
            <person name="Cros-Aarteil S."/>
            <person name="Calhoun S."/>
            <person name="Haridas S."/>
            <person name="Kuo A."/>
            <person name="Mondo S."/>
            <person name="Pangilinan J."/>
            <person name="Riley R."/>
            <person name="LaButti K."/>
            <person name="Andreopoulos B."/>
            <person name="Lipzen A."/>
            <person name="Chen C."/>
            <person name="Yan M."/>
            <person name="Daum C."/>
            <person name="Ng V."/>
            <person name="Clum A."/>
            <person name="Steindorff A."/>
            <person name="Ohm R.A."/>
            <person name="Martin F."/>
            <person name="Silar P."/>
            <person name="Natvig D.O."/>
            <person name="Lalanne C."/>
            <person name="Gautier V."/>
            <person name="Ament-Velasquez S.L."/>
            <person name="Kruys A."/>
            <person name="Hutchinson M.I."/>
            <person name="Powell A.J."/>
            <person name="Barry K."/>
            <person name="Miller A.N."/>
            <person name="Grigoriev I.V."/>
            <person name="Debuchy R."/>
            <person name="Gladieux P."/>
            <person name="Hiltunen Thoren M."/>
            <person name="Johannesson H."/>
        </authorList>
    </citation>
    <scope>NUCLEOTIDE SEQUENCE</scope>
    <source>
        <strain evidence="6">CBS 955.72</strain>
    </source>
</reference>
<evidence type="ECO:0000259" key="4">
    <source>
        <dbReference type="Pfam" id="PF00394"/>
    </source>
</evidence>
<dbReference type="EMBL" id="JAUIQD010000002">
    <property type="protein sequence ID" value="KAK3358671.1"/>
    <property type="molecule type" value="Genomic_DNA"/>
</dbReference>
<comment type="caution">
    <text evidence="6">The sequence shown here is derived from an EMBL/GenBank/DDBJ whole genome shotgun (WGS) entry which is preliminary data.</text>
</comment>
<dbReference type="SUPFAM" id="SSF49503">
    <property type="entry name" value="Cupredoxins"/>
    <property type="match status" value="2"/>
</dbReference>
<dbReference type="GO" id="GO:0005507">
    <property type="term" value="F:copper ion binding"/>
    <property type="evidence" value="ECO:0007669"/>
    <property type="project" value="InterPro"/>
</dbReference>
<evidence type="ECO:0000313" key="7">
    <source>
        <dbReference type="Proteomes" id="UP001275084"/>
    </source>
</evidence>
<dbReference type="PANTHER" id="PTHR11709:SF71">
    <property type="entry name" value="OXIDOREDUCTASE TPCJ"/>
    <property type="match status" value="1"/>
</dbReference>
<dbReference type="InterPro" id="IPR011706">
    <property type="entry name" value="Cu-oxidase_C"/>
</dbReference>
<dbReference type="InterPro" id="IPR045087">
    <property type="entry name" value="Cu-oxidase_fam"/>
</dbReference>
<dbReference type="InterPro" id="IPR001117">
    <property type="entry name" value="Cu-oxidase_2nd"/>
</dbReference>
<dbReference type="Pfam" id="PF00394">
    <property type="entry name" value="Cu-oxidase"/>
    <property type="match status" value="1"/>
</dbReference>
<evidence type="ECO:0000313" key="6">
    <source>
        <dbReference type="EMBL" id="KAK3358671.1"/>
    </source>
</evidence>
<protein>
    <submittedName>
        <fullName evidence="6">Multicopper oxidase-domain-containing protein</fullName>
    </submittedName>
</protein>